<feature type="transmembrane region" description="Helical" evidence="1">
    <location>
        <begin position="112"/>
        <end position="130"/>
    </location>
</feature>
<feature type="transmembrane region" description="Helical" evidence="1">
    <location>
        <begin position="57"/>
        <end position="75"/>
    </location>
</feature>
<dbReference type="AlphaFoldDB" id="A0AAE3ZV97"/>
<sequence>MSLITRFRRTPGLDMPVDTPPDDVTATVIAEADAPDAAPVPGPRSTGGAGRARLRTAAGWMVTLLAAVLVLGALLSPNQVSSLGPAAFLRIPLEALIAVAVLRLLPRRPRTVLAAVLGALLGLLLIVKLVDMGFYTTLSRSFDLVLDWPFFADAYNIVQGNTNTAVAWLVLIGVVLLAVGVLALTAAATIRLSGFVVRHDRASVRTVAVLTVIWVLIAGTGLRADPGGPVAAWSTARMAADKVRQINTGLADSREFAELAANDAFRDVPPERLLTGLAGKDFFLTFIESYGRTAVEGPDYTGPVTTALDAGEERLTAAGFSARSGWLTSPTAGGGSWLAHSTLQSGLWIDNQQRYRNLVSTEHTTLTGAFQRADWRTVGIMPALTYAWPEQHFYGFDQVYDSTTIGYEGEHFTWVVVPDQFSYSALQRRELDVHDGPVMAEIDTLSSHSPWTKLPRMVDWTAVGDGTIFTPQARAGVPTRELWSNSDRVRAAYRQSIEYSIEALTSWIATYGTDDTVVVFLGDHQPAPIITGDGASRDVPITIVAKDPAVLDRVASWEWTPGLKPAPDAPVWRMDSFRDRFLTTFSDL</sequence>
<keyword evidence="1" id="KW-0472">Membrane</keyword>
<dbReference type="SUPFAM" id="SSF53649">
    <property type="entry name" value="Alkaline phosphatase-like"/>
    <property type="match status" value="1"/>
</dbReference>
<gene>
    <name evidence="3" type="ORF">J2S44_006792</name>
</gene>
<evidence type="ECO:0000256" key="1">
    <source>
        <dbReference type="SAM" id="Phobius"/>
    </source>
</evidence>
<dbReference type="InterPro" id="IPR017850">
    <property type="entry name" value="Alkaline_phosphatase_core_sf"/>
</dbReference>
<feature type="transmembrane region" description="Helical" evidence="1">
    <location>
        <begin position="165"/>
        <end position="190"/>
    </location>
</feature>
<dbReference type="RefSeq" id="WP_310422410.1">
    <property type="nucleotide sequence ID" value="NZ_JAVDYC010000001.1"/>
</dbReference>
<feature type="transmembrane region" description="Helical" evidence="1">
    <location>
        <begin position="87"/>
        <end position="105"/>
    </location>
</feature>
<evidence type="ECO:0000313" key="3">
    <source>
        <dbReference type="EMBL" id="MDR7326542.1"/>
    </source>
</evidence>
<protein>
    <recommendedName>
        <fullName evidence="2">Sulfatase N-terminal domain-containing protein</fullName>
    </recommendedName>
</protein>
<dbReference type="InterPro" id="IPR000917">
    <property type="entry name" value="Sulfatase_N"/>
</dbReference>
<feature type="transmembrane region" description="Helical" evidence="1">
    <location>
        <begin position="202"/>
        <end position="222"/>
    </location>
</feature>
<dbReference type="Pfam" id="PF00884">
    <property type="entry name" value="Sulfatase"/>
    <property type="match status" value="1"/>
</dbReference>
<dbReference type="Gene3D" id="3.40.720.10">
    <property type="entry name" value="Alkaline Phosphatase, subunit A"/>
    <property type="match status" value="1"/>
</dbReference>
<keyword evidence="1" id="KW-1133">Transmembrane helix</keyword>
<dbReference type="Proteomes" id="UP001183629">
    <property type="component" value="Unassembled WGS sequence"/>
</dbReference>
<reference evidence="3 4" key="1">
    <citation type="submission" date="2023-07" db="EMBL/GenBank/DDBJ databases">
        <title>Sequencing the genomes of 1000 actinobacteria strains.</title>
        <authorList>
            <person name="Klenk H.-P."/>
        </authorList>
    </citation>
    <scope>NUCLEOTIDE SEQUENCE [LARGE SCALE GENOMIC DNA]</scope>
    <source>
        <strain evidence="3 4">DSM 44711</strain>
    </source>
</reference>
<dbReference type="EMBL" id="JAVDYC010000001">
    <property type="protein sequence ID" value="MDR7326542.1"/>
    <property type="molecule type" value="Genomic_DNA"/>
</dbReference>
<keyword evidence="1" id="KW-0812">Transmembrane</keyword>
<evidence type="ECO:0000259" key="2">
    <source>
        <dbReference type="Pfam" id="PF00884"/>
    </source>
</evidence>
<name>A0AAE3ZV97_9ACTN</name>
<comment type="caution">
    <text evidence="3">The sequence shown here is derived from an EMBL/GenBank/DDBJ whole genome shotgun (WGS) entry which is preliminary data.</text>
</comment>
<evidence type="ECO:0000313" key="4">
    <source>
        <dbReference type="Proteomes" id="UP001183629"/>
    </source>
</evidence>
<organism evidence="3 4">
    <name type="scientific">Catenuloplanes niger</name>
    <dbReference type="NCBI Taxonomy" id="587534"/>
    <lineage>
        <taxon>Bacteria</taxon>
        <taxon>Bacillati</taxon>
        <taxon>Actinomycetota</taxon>
        <taxon>Actinomycetes</taxon>
        <taxon>Micromonosporales</taxon>
        <taxon>Micromonosporaceae</taxon>
        <taxon>Catenuloplanes</taxon>
    </lineage>
</organism>
<feature type="domain" description="Sulfatase N-terminal" evidence="2">
    <location>
        <begin position="354"/>
        <end position="527"/>
    </location>
</feature>
<accession>A0AAE3ZV97</accession>
<keyword evidence="4" id="KW-1185">Reference proteome</keyword>
<proteinExistence type="predicted"/>